<dbReference type="EMBL" id="CM055733">
    <property type="protein sequence ID" value="KAJ8010598.1"/>
    <property type="molecule type" value="Genomic_DNA"/>
</dbReference>
<evidence type="ECO:0000313" key="1">
    <source>
        <dbReference type="EMBL" id="KAJ8010598.1"/>
    </source>
</evidence>
<gene>
    <name evidence="1" type="ORF">DPEC_G00076730</name>
</gene>
<protein>
    <submittedName>
        <fullName evidence="1">Uncharacterized protein</fullName>
    </submittedName>
</protein>
<comment type="caution">
    <text evidence="1">The sequence shown here is derived from an EMBL/GenBank/DDBJ whole genome shotgun (WGS) entry which is preliminary data.</text>
</comment>
<evidence type="ECO:0000313" key="2">
    <source>
        <dbReference type="Proteomes" id="UP001157502"/>
    </source>
</evidence>
<keyword evidence="2" id="KW-1185">Reference proteome</keyword>
<sequence>MSLEVSLEDAVVNSDAAATADALIREKASKSLVSRLNQIAYKELDRKDFKSVNMLLSVIEDVCKRNKDCFNGLSRQAVEIIKVDKNKVGKELSKLIETFYDFFLGLSQSVEDRSQLTSVFLLHVGVVGTDADIPFGLRLEALRTINTVLDGTRREERLQLSHSKDHCLLLEQFAKVILNVGDFDMQVALTEALCRMTMKKSREEMANKWFANPVFAAGFNAIKDKEFETDCRTFLNDLNGYFGEERRVFTFPCLHVYLDTTELFKPLDENLKEFWVDFNLGSRCVSFYVNIPECSLWESIHVEKVDVFKYSVCDCDKQTVLTVHLFKPITQCNTTGRMVQICFDSEHDILDAAQRVFESTLLLHNVPSDERPPLQGVTETTRSDMSPALATAERAKTLSPTQPFSSSLTSQSQSQSQSQESETVAVDVFKLDSTSDAEVARAKARRFNIQFLSTGGSSANSTPTKKKQKSTSKSSPSTLPEATHVQQTKYDYTRKKPKTRSKLKILPLSSPSSDDEALLAKHSRIRSEESSNGTAEQRFDQLKGEQPLQTNVISRDSGFPDMTGEDWHDTIFLTKEPMESTPKDHAATPRKRALASEFEGVAVKKPAPPGKDPEWGGSPPSLRPRTFISGPLEEATESMTRALNEEVDSETALGSGVLTAFQNFKRQLREHFLARYKQIEGHSLQSLTDCQKRVTSLLGAVHNNRLDHLERFQVTVVQQLGRLENDCISLKEIERETVNFWQSESQSVRSFCERQQQRLDSLGEPSDKPRSSTSREAEAPTDPPV</sequence>
<dbReference type="Proteomes" id="UP001157502">
    <property type="component" value="Chromosome 6"/>
</dbReference>
<reference evidence="1" key="1">
    <citation type="submission" date="2021-05" db="EMBL/GenBank/DDBJ databases">
        <authorList>
            <person name="Pan Q."/>
            <person name="Jouanno E."/>
            <person name="Zahm M."/>
            <person name="Klopp C."/>
            <person name="Cabau C."/>
            <person name="Louis A."/>
            <person name="Berthelot C."/>
            <person name="Parey E."/>
            <person name="Roest Crollius H."/>
            <person name="Montfort J."/>
            <person name="Robinson-Rechavi M."/>
            <person name="Bouchez O."/>
            <person name="Lampietro C."/>
            <person name="Lopez Roques C."/>
            <person name="Donnadieu C."/>
            <person name="Postlethwait J."/>
            <person name="Bobe J."/>
            <person name="Dillon D."/>
            <person name="Chandos A."/>
            <person name="von Hippel F."/>
            <person name="Guiguen Y."/>
        </authorList>
    </citation>
    <scope>NUCLEOTIDE SEQUENCE</scope>
    <source>
        <strain evidence="1">YG-Jan2019</strain>
    </source>
</reference>
<name>A0ACC2H4X1_DALPE</name>
<organism evidence="1 2">
    <name type="scientific">Dallia pectoralis</name>
    <name type="common">Alaska blackfish</name>
    <dbReference type="NCBI Taxonomy" id="75939"/>
    <lineage>
        <taxon>Eukaryota</taxon>
        <taxon>Metazoa</taxon>
        <taxon>Chordata</taxon>
        <taxon>Craniata</taxon>
        <taxon>Vertebrata</taxon>
        <taxon>Euteleostomi</taxon>
        <taxon>Actinopterygii</taxon>
        <taxon>Neopterygii</taxon>
        <taxon>Teleostei</taxon>
        <taxon>Protacanthopterygii</taxon>
        <taxon>Esociformes</taxon>
        <taxon>Umbridae</taxon>
        <taxon>Dallia</taxon>
    </lineage>
</organism>
<accession>A0ACC2H4X1</accession>
<proteinExistence type="predicted"/>